<evidence type="ECO:0000313" key="3">
    <source>
        <dbReference type="Proteomes" id="UP000239203"/>
    </source>
</evidence>
<organism evidence="2 3">
    <name type="scientific">Actinokineospora auranticolor</name>
    <dbReference type="NCBI Taxonomy" id="155976"/>
    <lineage>
        <taxon>Bacteria</taxon>
        <taxon>Bacillati</taxon>
        <taxon>Actinomycetota</taxon>
        <taxon>Actinomycetes</taxon>
        <taxon>Pseudonocardiales</taxon>
        <taxon>Pseudonocardiaceae</taxon>
        <taxon>Actinokineospora</taxon>
    </lineage>
</organism>
<evidence type="ECO:0000313" key="2">
    <source>
        <dbReference type="EMBL" id="PPK63594.1"/>
    </source>
</evidence>
<feature type="domain" description="DUF4240" evidence="1">
    <location>
        <begin position="1"/>
        <end position="137"/>
    </location>
</feature>
<evidence type="ECO:0000259" key="1">
    <source>
        <dbReference type="Pfam" id="PF14024"/>
    </source>
</evidence>
<dbReference type="RefSeq" id="WP_104482550.1">
    <property type="nucleotide sequence ID" value="NZ_CP154825.1"/>
</dbReference>
<reference evidence="2 3" key="1">
    <citation type="submission" date="2018-02" db="EMBL/GenBank/DDBJ databases">
        <title>Genomic Encyclopedia of Archaeal and Bacterial Type Strains, Phase II (KMG-II): from individual species to whole genera.</title>
        <authorList>
            <person name="Goeker M."/>
        </authorList>
    </citation>
    <scope>NUCLEOTIDE SEQUENCE [LARGE SCALE GENOMIC DNA]</scope>
    <source>
        <strain evidence="2 3">YU 961-1</strain>
    </source>
</reference>
<dbReference type="OrthoDB" id="6200718at2"/>
<comment type="caution">
    <text evidence="2">The sequence shown here is derived from an EMBL/GenBank/DDBJ whole genome shotgun (WGS) entry which is preliminary data.</text>
</comment>
<dbReference type="AlphaFoldDB" id="A0A2S6GEE9"/>
<name>A0A2S6GEE9_9PSEU</name>
<keyword evidence="3" id="KW-1185">Reference proteome</keyword>
<proteinExistence type="predicted"/>
<dbReference type="EMBL" id="PTIX01000026">
    <property type="protein sequence ID" value="PPK63594.1"/>
    <property type="molecule type" value="Genomic_DNA"/>
</dbReference>
<gene>
    <name evidence="2" type="ORF">CLV40_1261</name>
</gene>
<dbReference type="Proteomes" id="UP000239203">
    <property type="component" value="Unassembled WGS sequence"/>
</dbReference>
<protein>
    <submittedName>
        <fullName evidence="2">Uncharacterized protein DUF4240</fullName>
    </submittedName>
</protein>
<sequence length="191" mass="21843">MTDEAFWQLIGRTAEQPGDRDERTEWLTEELTRLPVPQIIDFAQRLATVHHKADTWTMRAAARLIHDGWCSDDSFWSFQLWLLTLGRDTFERAVDDPDTLAEVESIRVLAAKPMKEWADRDWPEWESLDYAAHEAHQEATGQECGLESLDLPTAPNPQDAPWDLADPAQLQARLPHLSTLFAHSQTSLRGD</sequence>
<dbReference type="InterPro" id="IPR025334">
    <property type="entry name" value="DUF4240"/>
</dbReference>
<accession>A0A2S6GEE9</accession>
<dbReference type="Pfam" id="PF14024">
    <property type="entry name" value="DUF4240"/>
    <property type="match status" value="1"/>
</dbReference>